<feature type="domain" description="4Fe-4S ferredoxin-type" evidence="13">
    <location>
        <begin position="333"/>
        <end position="362"/>
    </location>
</feature>
<dbReference type="InterPro" id="IPR017896">
    <property type="entry name" value="4Fe4S_Fe-S-bd"/>
</dbReference>
<dbReference type="SUPFAM" id="SSF54862">
    <property type="entry name" value="4Fe-4S ferredoxins"/>
    <property type="match status" value="1"/>
</dbReference>
<dbReference type="EMBL" id="PCYK01000006">
    <property type="protein sequence ID" value="PIR46199.1"/>
    <property type="molecule type" value="Genomic_DNA"/>
</dbReference>
<dbReference type="InterPro" id="IPR050074">
    <property type="entry name" value="DHO_dehydrogenase"/>
</dbReference>
<dbReference type="Gene3D" id="2.30.26.10">
    <property type="entry name" value="Dihydroorotate Dehydrogenase A, chain A, domain 2"/>
    <property type="match status" value="1"/>
</dbReference>
<dbReference type="GO" id="GO:0051536">
    <property type="term" value="F:iron-sulfur cluster binding"/>
    <property type="evidence" value="ECO:0007669"/>
    <property type="project" value="UniProtKB-KW"/>
</dbReference>
<dbReference type="InterPro" id="IPR017900">
    <property type="entry name" value="4Fe4S_Fe_S_CS"/>
</dbReference>
<evidence type="ECO:0000256" key="12">
    <source>
        <dbReference type="ARBA" id="ARBA00032722"/>
    </source>
</evidence>
<gene>
    <name evidence="14" type="ORF">COV08_01090</name>
</gene>
<keyword evidence="6" id="KW-0479">Metal-binding</keyword>
<comment type="pathway">
    <text evidence="2">Pyrimidine metabolism; UMP biosynthesis via de novo pathway.</text>
</comment>
<keyword evidence="4" id="KW-0285">Flavoprotein</keyword>
<evidence type="ECO:0000256" key="8">
    <source>
        <dbReference type="ARBA" id="ARBA00023002"/>
    </source>
</evidence>
<evidence type="ECO:0000313" key="15">
    <source>
        <dbReference type="Proteomes" id="UP000230431"/>
    </source>
</evidence>
<evidence type="ECO:0000256" key="2">
    <source>
        <dbReference type="ARBA" id="ARBA00004725"/>
    </source>
</evidence>
<evidence type="ECO:0000256" key="7">
    <source>
        <dbReference type="ARBA" id="ARBA00022975"/>
    </source>
</evidence>
<name>A0A2H0RI41_9BACT</name>
<sequence length="396" mass="43099">MQYCNHKSNRKEEKMKLETQVGSLKLHTPLLLASGYITETPEFFLRAQPYGCSGIVTRSLKQNVPAERSRITSPRYAVFGNDSMLNCEWGNERPWTDWRDHGVQQVKAIGCLIIISLSGRDLDSCCNLIRAFDKIGVDAYEINISCSHSGALHGNLNVDVLHLEQLMKRVRNITTTPIWIKLSYSNLLFSMAKQAEEFRADAIVCTNSIGPGMLIDTKTAKPKLGIKGGGGGMTGKAIFPIALWCVHQLSKTVSIPVVGCGGIFTADDVIQMLMAGASAVQLYTAPALKGPTVFRRVKAGLQRFLDENPKYASVKDLVGLTLDKTGEHKFSSPRPVVIEEKCTGCGICIQSCAFDALSMVRSADSKALAVIADNCISCNACVGVCPPKFDAIKASF</sequence>
<dbReference type="InterPro" id="IPR001295">
    <property type="entry name" value="Dihydroorotate_DH_CS"/>
</dbReference>
<evidence type="ECO:0000256" key="4">
    <source>
        <dbReference type="ARBA" id="ARBA00022630"/>
    </source>
</evidence>
<dbReference type="PANTHER" id="PTHR48109">
    <property type="entry name" value="DIHYDROOROTATE DEHYDROGENASE (QUINONE), MITOCHONDRIAL-RELATED"/>
    <property type="match status" value="1"/>
</dbReference>
<dbReference type="GO" id="GO:0046872">
    <property type="term" value="F:metal ion binding"/>
    <property type="evidence" value="ECO:0007669"/>
    <property type="project" value="UniProtKB-KW"/>
</dbReference>
<keyword evidence="8" id="KW-0560">Oxidoreductase</keyword>
<evidence type="ECO:0000313" key="14">
    <source>
        <dbReference type="EMBL" id="PIR46199.1"/>
    </source>
</evidence>
<comment type="cofactor">
    <cofactor evidence="1">
        <name>FMN</name>
        <dbReference type="ChEBI" id="CHEBI:58210"/>
    </cofactor>
</comment>
<proteinExistence type="inferred from homology"/>
<comment type="similarity">
    <text evidence="3">Belongs to the dihydropyrimidine dehydrogenase family.</text>
</comment>
<organism evidence="14 15">
    <name type="scientific">Candidatus Vogelbacteria bacterium CG10_big_fil_rev_8_21_14_0_10_49_38</name>
    <dbReference type="NCBI Taxonomy" id="1975043"/>
    <lineage>
        <taxon>Bacteria</taxon>
        <taxon>Candidatus Vogeliibacteriota</taxon>
    </lineage>
</organism>
<dbReference type="InterPro" id="IPR023359">
    <property type="entry name" value="Dihydro_DH_chainA_dom2"/>
</dbReference>
<dbReference type="InterPro" id="IPR005720">
    <property type="entry name" value="Dihydroorotate_DH_cat"/>
</dbReference>
<dbReference type="UniPathway" id="UPA00070"/>
<dbReference type="PANTHER" id="PTHR48109:SF1">
    <property type="entry name" value="DIHYDROOROTATE DEHYDROGENASE (FUMARATE)"/>
    <property type="match status" value="1"/>
</dbReference>
<keyword evidence="9" id="KW-0408">Iron</keyword>
<dbReference type="AlphaFoldDB" id="A0A2H0RI41"/>
<dbReference type="GO" id="GO:0044205">
    <property type="term" value="P:'de novo' UMP biosynthetic process"/>
    <property type="evidence" value="ECO:0007669"/>
    <property type="project" value="UniProtKB-UniPathway"/>
</dbReference>
<keyword evidence="7" id="KW-0665">Pyrimidine biosynthesis</keyword>
<dbReference type="Pfam" id="PF14697">
    <property type="entry name" value="Fer4_21"/>
    <property type="match status" value="1"/>
</dbReference>
<evidence type="ECO:0000256" key="11">
    <source>
        <dbReference type="ARBA" id="ARBA00030119"/>
    </source>
</evidence>
<reference evidence="14 15" key="1">
    <citation type="submission" date="2017-09" db="EMBL/GenBank/DDBJ databases">
        <title>Depth-based differentiation of microbial function through sediment-hosted aquifers and enrichment of novel symbionts in the deep terrestrial subsurface.</title>
        <authorList>
            <person name="Probst A.J."/>
            <person name="Ladd B."/>
            <person name="Jarett J.K."/>
            <person name="Geller-Mcgrath D.E."/>
            <person name="Sieber C.M."/>
            <person name="Emerson J.B."/>
            <person name="Anantharaman K."/>
            <person name="Thomas B.C."/>
            <person name="Malmstrom R."/>
            <person name="Stieglmeier M."/>
            <person name="Klingl A."/>
            <person name="Woyke T."/>
            <person name="Ryan C.M."/>
            <person name="Banfield J.F."/>
        </authorList>
    </citation>
    <scope>NUCLEOTIDE SEQUENCE [LARGE SCALE GENOMIC DNA]</scope>
    <source>
        <strain evidence="14">CG10_big_fil_rev_8_21_14_0_10_49_38</strain>
    </source>
</reference>
<protein>
    <recommendedName>
        <fullName evidence="12">Dihydrothymine dehydrogenase</fullName>
    </recommendedName>
    <alternativeName>
        <fullName evidence="11">Dihydrouracil dehydrogenase</fullName>
    </alternativeName>
</protein>
<evidence type="ECO:0000256" key="9">
    <source>
        <dbReference type="ARBA" id="ARBA00023004"/>
    </source>
</evidence>
<dbReference type="GO" id="GO:0005737">
    <property type="term" value="C:cytoplasm"/>
    <property type="evidence" value="ECO:0007669"/>
    <property type="project" value="InterPro"/>
</dbReference>
<dbReference type="PROSITE" id="PS00912">
    <property type="entry name" value="DHODEHASE_2"/>
    <property type="match status" value="1"/>
</dbReference>
<dbReference type="Pfam" id="PF01180">
    <property type="entry name" value="DHO_dh"/>
    <property type="match status" value="1"/>
</dbReference>
<evidence type="ECO:0000256" key="10">
    <source>
        <dbReference type="ARBA" id="ARBA00023014"/>
    </source>
</evidence>
<dbReference type="GO" id="GO:0004152">
    <property type="term" value="F:dihydroorotate dehydrogenase activity"/>
    <property type="evidence" value="ECO:0007669"/>
    <property type="project" value="TreeGrafter"/>
</dbReference>
<keyword evidence="10" id="KW-0411">Iron-sulfur</keyword>
<dbReference type="GO" id="GO:0006207">
    <property type="term" value="P:'de novo' pyrimidine nucleobase biosynthetic process"/>
    <property type="evidence" value="ECO:0007669"/>
    <property type="project" value="InterPro"/>
</dbReference>
<comment type="caution">
    <text evidence="14">The sequence shown here is derived from an EMBL/GenBank/DDBJ whole genome shotgun (WGS) entry which is preliminary data.</text>
</comment>
<dbReference type="PROSITE" id="PS51379">
    <property type="entry name" value="4FE4S_FER_2"/>
    <property type="match status" value="2"/>
</dbReference>
<dbReference type="Gene3D" id="3.30.70.20">
    <property type="match status" value="1"/>
</dbReference>
<accession>A0A2H0RI41</accession>
<dbReference type="InterPro" id="IPR013785">
    <property type="entry name" value="Aldolase_TIM"/>
</dbReference>
<evidence type="ECO:0000256" key="5">
    <source>
        <dbReference type="ARBA" id="ARBA00022643"/>
    </source>
</evidence>
<dbReference type="SUPFAM" id="SSF51395">
    <property type="entry name" value="FMN-linked oxidoreductases"/>
    <property type="match status" value="1"/>
</dbReference>
<dbReference type="Proteomes" id="UP000230431">
    <property type="component" value="Unassembled WGS sequence"/>
</dbReference>
<evidence type="ECO:0000256" key="1">
    <source>
        <dbReference type="ARBA" id="ARBA00001917"/>
    </source>
</evidence>
<evidence type="ECO:0000256" key="3">
    <source>
        <dbReference type="ARBA" id="ARBA00010804"/>
    </source>
</evidence>
<evidence type="ECO:0000259" key="13">
    <source>
        <dbReference type="PROSITE" id="PS51379"/>
    </source>
</evidence>
<evidence type="ECO:0000256" key="6">
    <source>
        <dbReference type="ARBA" id="ARBA00022723"/>
    </source>
</evidence>
<keyword evidence="5" id="KW-0288">FMN</keyword>
<dbReference type="Gene3D" id="3.20.20.70">
    <property type="entry name" value="Aldolase class I"/>
    <property type="match status" value="1"/>
</dbReference>
<feature type="domain" description="4Fe-4S ferredoxin-type" evidence="13">
    <location>
        <begin position="366"/>
        <end position="396"/>
    </location>
</feature>
<dbReference type="PROSITE" id="PS00198">
    <property type="entry name" value="4FE4S_FER_1"/>
    <property type="match status" value="1"/>
</dbReference>